<keyword evidence="2" id="KW-0805">Transcription regulation</keyword>
<name>A0ABP5T5S6_9ACTN</name>
<comment type="caution">
    <text evidence="7">The sequence shown here is derived from an EMBL/GenBank/DDBJ whole genome shotgun (WGS) entry which is preliminary data.</text>
</comment>
<dbReference type="InterPro" id="IPR004111">
    <property type="entry name" value="Repressor_TetR_C"/>
</dbReference>
<dbReference type="PANTHER" id="PTHR30055">
    <property type="entry name" value="HTH-TYPE TRANSCRIPTIONAL REGULATOR RUTR"/>
    <property type="match status" value="1"/>
</dbReference>
<dbReference type="PROSITE" id="PS50977">
    <property type="entry name" value="HTH_TETR_2"/>
    <property type="match status" value="1"/>
</dbReference>
<dbReference type="EMBL" id="BAAARV010000023">
    <property type="protein sequence ID" value="GAA2344119.1"/>
    <property type="molecule type" value="Genomic_DNA"/>
</dbReference>
<dbReference type="PANTHER" id="PTHR30055:SF151">
    <property type="entry name" value="TRANSCRIPTIONAL REGULATORY PROTEIN"/>
    <property type="match status" value="1"/>
</dbReference>
<accession>A0ABP5T5S6</accession>
<dbReference type="SUPFAM" id="SSF48498">
    <property type="entry name" value="Tetracyclin repressor-like, C-terminal domain"/>
    <property type="match status" value="1"/>
</dbReference>
<dbReference type="InterPro" id="IPR003012">
    <property type="entry name" value="Tet_transcr_reg_TetR"/>
</dbReference>
<evidence type="ECO:0000259" key="6">
    <source>
        <dbReference type="PROSITE" id="PS50977"/>
    </source>
</evidence>
<dbReference type="SUPFAM" id="SSF46689">
    <property type="entry name" value="Homeodomain-like"/>
    <property type="match status" value="1"/>
</dbReference>
<dbReference type="InterPro" id="IPR050109">
    <property type="entry name" value="HTH-type_TetR-like_transc_reg"/>
</dbReference>
<dbReference type="InterPro" id="IPR036271">
    <property type="entry name" value="Tet_transcr_reg_TetR-rel_C_sf"/>
</dbReference>
<dbReference type="InterPro" id="IPR001647">
    <property type="entry name" value="HTH_TetR"/>
</dbReference>
<evidence type="ECO:0000256" key="3">
    <source>
        <dbReference type="ARBA" id="ARBA00023125"/>
    </source>
</evidence>
<dbReference type="Pfam" id="PF02909">
    <property type="entry name" value="TetR_C_1"/>
    <property type="match status" value="1"/>
</dbReference>
<sequence>MYSCQVPPKTSADRLTRTAVAERALRIGDEEGLEAITIRRLAQDLGVTPMALYWHFKNKDELLLGLTDHVMSEVRADRTADDPWPAQLRAMVEALVRAMRQHPCMPDLLHAVDKKGVESFTRATNDALALLERAGFPLEEGYWVASYLLHAAIGLVAAQPGCPAMVPPDQVEEWLRKERLQLESLPAERYPQMVRLADSYRTLPDTERYFDFGIDLVIGAVEKMAATRPVAS</sequence>
<dbReference type="Pfam" id="PF00440">
    <property type="entry name" value="TetR_N"/>
    <property type="match status" value="1"/>
</dbReference>
<feature type="DNA-binding region" description="H-T-H motif" evidence="5">
    <location>
        <begin position="37"/>
        <end position="56"/>
    </location>
</feature>
<keyword evidence="3 5" id="KW-0238">DNA-binding</keyword>
<keyword evidence="1" id="KW-0678">Repressor</keyword>
<dbReference type="Proteomes" id="UP001501444">
    <property type="component" value="Unassembled WGS sequence"/>
</dbReference>
<dbReference type="Gene3D" id="1.10.357.10">
    <property type="entry name" value="Tetracycline Repressor, domain 2"/>
    <property type="match status" value="1"/>
</dbReference>
<organism evidence="7 8">
    <name type="scientific">Dactylosporangium salmoneum</name>
    <dbReference type="NCBI Taxonomy" id="53361"/>
    <lineage>
        <taxon>Bacteria</taxon>
        <taxon>Bacillati</taxon>
        <taxon>Actinomycetota</taxon>
        <taxon>Actinomycetes</taxon>
        <taxon>Micromonosporales</taxon>
        <taxon>Micromonosporaceae</taxon>
        <taxon>Dactylosporangium</taxon>
    </lineage>
</organism>
<evidence type="ECO:0000256" key="5">
    <source>
        <dbReference type="PROSITE-ProRule" id="PRU00335"/>
    </source>
</evidence>
<evidence type="ECO:0000256" key="4">
    <source>
        <dbReference type="ARBA" id="ARBA00023163"/>
    </source>
</evidence>
<keyword evidence="8" id="KW-1185">Reference proteome</keyword>
<reference evidence="8" key="1">
    <citation type="journal article" date="2019" name="Int. J. Syst. Evol. Microbiol.">
        <title>The Global Catalogue of Microorganisms (GCM) 10K type strain sequencing project: providing services to taxonomists for standard genome sequencing and annotation.</title>
        <authorList>
            <consortium name="The Broad Institute Genomics Platform"/>
            <consortium name="The Broad Institute Genome Sequencing Center for Infectious Disease"/>
            <person name="Wu L."/>
            <person name="Ma J."/>
        </authorList>
    </citation>
    <scope>NUCLEOTIDE SEQUENCE [LARGE SCALE GENOMIC DNA]</scope>
    <source>
        <strain evidence="8">JCM 3272</strain>
    </source>
</reference>
<keyword evidence="4" id="KW-0804">Transcription</keyword>
<evidence type="ECO:0000256" key="2">
    <source>
        <dbReference type="ARBA" id="ARBA00023015"/>
    </source>
</evidence>
<evidence type="ECO:0000256" key="1">
    <source>
        <dbReference type="ARBA" id="ARBA00022491"/>
    </source>
</evidence>
<proteinExistence type="predicted"/>
<evidence type="ECO:0000313" key="7">
    <source>
        <dbReference type="EMBL" id="GAA2344119.1"/>
    </source>
</evidence>
<evidence type="ECO:0000313" key="8">
    <source>
        <dbReference type="Proteomes" id="UP001501444"/>
    </source>
</evidence>
<feature type="domain" description="HTH tetR-type" evidence="6">
    <location>
        <begin position="14"/>
        <end position="74"/>
    </location>
</feature>
<dbReference type="InterPro" id="IPR009057">
    <property type="entry name" value="Homeodomain-like_sf"/>
</dbReference>
<protein>
    <submittedName>
        <fullName evidence="7">TetR/AcrR family transcriptional regulator C-terminal domain-containing protein</fullName>
    </submittedName>
</protein>
<dbReference type="PRINTS" id="PR00455">
    <property type="entry name" value="HTHTETR"/>
</dbReference>
<gene>
    <name evidence="7" type="ORF">GCM10010170_029470</name>
</gene>
<dbReference type="PRINTS" id="PR00400">
    <property type="entry name" value="TETREPRESSOR"/>
</dbReference>